<dbReference type="GO" id="GO:0016810">
    <property type="term" value="F:hydrolase activity, acting on carbon-nitrogen (but not peptide) bonds"/>
    <property type="evidence" value="ECO:0007669"/>
    <property type="project" value="InterPro"/>
</dbReference>
<dbReference type="InterPro" id="IPR051781">
    <property type="entry name" value="Metallo-dep_Hydrolase"/>
</dbReference>
<dbReference type="CDD" id="cd01309">
    <property type="entry name" value="Met_dep_hydrolase_C"/>
    <property type="match status" value="1"/>
</dbReference>
<evidence type="ECO:0000313" key="3">
    <source>
        <dbReference type="Proteomes" id="UP000824123"/>
    </source>
</evidence>
<dbReference type="Proteomes" id="UP000824123">
    <property type="component" value="Unassembled WGS sequence"/>
</dbReference>
<dbReference type="EMBL" id="DVNK01000032">
    <property type="protein sequence ID" value="HIU46563.1"/>
    <property type="molecule type" value="Genomic_DNA"/>
</dbReference>
<comment type="caution">
    <text evidence="2">The sequence shown here is derived from an EMBL/GenBank/DDBJ whole genome shotgun (WGS) entry which is preliminary data.</text>
</comment>
<reference evidence="2" key="1">
    <citation type="submission" date="2020-10" db="EMBL/GenBank/DDBJ databases">
        <authorList>
            <person name="Gilroy R."/>
        </authorList>
    </citation>
    <scope>NUCLEOTIDE SEQUENCE</scope>
    <source>
        <strain evidence="2">ChiSxjej2B14-8506</strain>
    </source>
</reference>
<feature type="domain" description="Amidohydrolase-related" evidence="1">
    <location>
        <begin position="50"/>
        <end position="377"/>
    </location>
</feature>
<dbReference type="PANTHER" id="PTHR43135">
    <property type="entry name" value="ALPHA-D-RIBOSE 1-METHYLPHOSPHONATE 5-TRIPHOSPHATE DIPHOSPHATASE"/>
    <property type="match status" value="1"/>
</dbReference>
<organism evidence="2 3">
    <name type="scientific">Candidatus Fimadaptatus faecigallinarum</name>
    <dbReference type="NCBI Taxonomy" id="2840814"/>
    <lineage>
        <taxon>Bacteria</taxon>
        <taxon>Bacillati</taxon>
        <taxon>Bacillota</taxon>
        <taxon>Clostridia</taxon>
        <taxon>Eubacteriales</taxon>
        <taxon>Candidatus Fimadaptatus</taxon>
    </lineage>
</organism>
<name>A0A9D1LR67_9FIRM</name>
<dbReference type="InterPro" id="IPR011059">
    <property type="entry name" value="Metal-dep_hydrolase_composite"/>
</dbReference>
<reference evidence="2" key="2">
    <citation type="journal article" date="2021" name="PeerJ">
        <title>Extensive microbial diversity within the chicken gut microbiome revealed by metagenomics and culture.</title>
        <authorList>
            <person name="Gilroy R."/>
            <person name="Ravi A."/>
            <person name="Getino M."/>
            <person name="Pursley I."/>
            <person name="Horton D.L."/>
            <person name="Alikhan N.F."/>
            <person name="Baker D."/>
            <person name="Gharbi K."/>
            <person name="Hall N."/>
            <person name="Watson M."/>
            <person name="Adriaenssens E.M."/>
            <person name="Foster-Nyarko E."/>
            <person name="Jarju S."/>
            <person name="Secka A."/>
            <person name="Antonio M."/>
            <person name="Oren A."/>
            <person name="Chaudhuri R.R."/>
            <person name="La Ragione R."/>
            <person name="Hildebrand F."/>
            <person name="Pallen M.J."/>
        </authorList>
    </citation>
    <scope>NUCLEOTIDE SEQUENCE</scope>
    <source>
        <strain evidence="2">ChiSxjej2B14-8506</strain>
    </source>
</reference>
<protein>
    <submittedName>
        <fullName evidence="2">Amidohydrolase</fullName>
    </submittedName>
</protein>
<proteinExistence type="predicted"/>
<dbReference type="InterPro" id="IPR032466">
    <property type="entry name" value="Metal_Hydrolase"/>
</dbReference>
<accession>A0A9D1LR67</accession>
<dbReference type="PANTHER" id="PTHR43135:SF3">
    <property type="entry name" value="ALPHA-D-RIBOSE 1-METHYLPHOSPHONATE 5-TRIPHOSPHATE DIPHOSPHATASE"/>
    <property type="match status" value="1"/>
</dbReference>
<dbReference type="SUPFAM" id="SSF51556">
    <property type="entry name" value="Metallo-dependent hydrolases"/>
    <property type="match status" value="1"/>
</dbReference>
<evidence type="ECO:0000313" key="2">
    <source>
        <dbReference type="EMBL" id="HIU46563.1"/>
    </source>
</evidence>
<gene>
    <name evidence="2" type="ORF">IAC59_04820</name>
</gene>
<evidence type="ECO:0000259" key="1">
    <source>
        <dbReference type="Pfam" id="PF01979"/>
    </source>
</evidence>
<dbReference type="Gene3D" id="3.20.20.140">
    <property type="entry name" value="Metal-dependent hydrolases"/>
    <property type="match status" value="1"/>
</dbReference>
<dbReference type="SUPFAM" id="SSF51338">
    <property type="entry name" value="Composite domain of metallo-dependent hydrolases"/>
    <property type="match status" value="1"/>
</dbReference>
<dbReference type="Pfam" id="PF01979">
    <property type="entry name" value="Amidohydro_1"/>
    <property type="match status" value="1"/>
</dbReference>
<dbReference type="AlphaFoldDB" id="A0A9D1LR67"/>
<dbReference type="InterPro" id="IPR006680">
    <property type="entry name" value="Amidohydro-rel"/>
</dbReference>
<sequence>MLLIKNAKVYTMAGQYLPQGDVLIDAGRIVAVDSALSAPDARVIDAKGLYALPGLVDAHCHIGMWDDSMGFEGSDGNEITDPVTPQMRALDSLYARDRCFSEALAGGVTTVATGPGSANAIGGQFVAMKTAGSYLEDMIIREPLALKMAYGENPKRCYGSKGKLPMTRMGTASVIREAFVKAQNYMRKMDNPDPDKRPDRDLGLEVLVKALKREILVKCHAHRSDDILTAIRLGREFNLNMTLEHCTEGYLILDRLAKEQIPVTLGPLFTDRSKIELGNLTFEAPAKFEQAGVKFALMTDSPVIPEQYLAVEAAICVRNGLSEEGALKAITINAAEAIGLADRVGSLEAGKDADICLYDGHPLDARSHVTHSIVNGEVAFER</sequence>